<dbReference type="EMBL" id="CP048632">
    <property type="protein sequence ID" value="QIB39298.1"/>
    <property type="molecule type" value="Genomic_DNA"/>
</dbReference>
<dbReference type="KEGG" id="roy:G3A56_15895"/>
<evidence type="ECO:0000313" key="1">
    <source>
        <dbReference type="EMBL" id="QIB39298.1"/>
    </source>
</evidence>
<proteinExistence type="predicted"/>
<gene>
    <name evidence="1" type="ORF">G3A56_15895</name>
</gene>
<dbReference type="Proteomes" id="UP000464865">
    <property type="component" value="Chromosome M15-11"/>
</dbReference>
<dbReference type="AlphaFoldDB" id="A0A7L5BKF1"/>
<name>A0A7L5BKF1_9HYPH</name>
<sequence length="68" mass="7423">MIPEISEKAEVRFMPHYSGDGYGYGGGVVLCIGRFAIPFGEHPDAFSLATEIKRRWDAASTGGEHHAE</sequence>
<accession>A0A7L5BKF1</accession>
<reference evidence="1 2" key="1">
    <citation type="submission" date="2020-02" db="EMBL/GenBank/DDBJ databases">
        <title>Plant-Promoting Endophytic Bacterium Rhizobium oryzihabitans sp. nov., Isolated from the Root of Rice.</title>
        <authorList>
            <person name="zhao J."/>
            <person name="Zhang G."/>
        </authorList>
    </citation>
    <scope>NUCLEOTIDE SEQUENCE [LARGE SCALE GENOMIC DNA]</scope>
    <source>
        <strain evidence="1 2">M15</strain>
    </source>
</reference>
<evidence type="ECO:0000313" key="2">
    <source>
        <dbReference type="Proteomes" id="UP000464865"/>
    </source>
</evidence>
<dbReference type="RefSeq" id="WP_164056514.1">
    <property type="nucleotide sequence ID" value="NZ_CP048632.1"/>
</dbReference>
<organism evidence="1 2">
    <name type="scientific">Rhizobium oryzihabitans</name>
    <dbReference type="NCBI Taxonomy" id="2267833"/>
    <lineage>
        <taxon>Bacteria</taxon>
        <taxon>Pseudomonadati</taxon>
        <taxon>Pseudomonadota</taxon>
        <taxon>Alphaproteobacteria</taxon>
        <taxon>Hyphomicrobiales</taxon>
        <taxon>Rhizobiaceae</taxon>
        <taxon>Rhizobium/Agrobacterium group</taxon>
        <taxon>Rhizobium</taxon>
    </lineage>
</organism>
<protein>
    <submittedName>
        <fullName evidence="1">Uncharacterized protein</fullName>
    </submittedName>
</protein>
<keyword evidence="2" id="KW-1185">Reference proteome</keyword>